<name>A0A9D3VRQ3_9ROSI</name>
<dbReference type="EMBL" id="JAIQCV010000006">
    <property type="protein sequence ID" value="KAH1091845.1"/>
    <property type="molecule type" value="Genomic_DNA"/>
</dbReference>
<protein>
    <recommendedName>
        <fullName evidence="3">RNase H type-1 domain-containing protein</fullName>
    </recommendedName>
</protein>
<reference evidence="1 2" key="1">
    <citation type="journal article" date="2021" name="Plant Biotechnol. J.">
        <title>Multi-omics assisted identification of the key and species-specific regulatory components of drought-tolerant mechanisms in Gossypium stocksii.</title>
        <authorList>
            <person name="Yu D."/>
            <person name="Ke L."/>
            <person name="Zhang D."/>
            <person name="Wu Y."/>
            <person name="Sun Y."/>
            <person name="Mei J."/>
            <person name="Sun J."/>
            <person name="Sun Y."/>
        </authorList>
    </citation>
    <scope>NUCLEOTIDE SEQUENCE [LARGE SCALE GENOMIC DNA]</scope>
    <source>
        <strain evidence="2">cv. E1</strain>
        <tissue evidence="1">Leaf</tissue>
    </source>
</reference>
<sequence>MYEMEDRMLENIMQGRCSDVWRALAKVWLPKDIVKRIVSIPPPILWQNLIESIGFTPQQDPFLLKVRIDHYERIRGIQNTDGIDIDPNITLLGNWIHLHTDGAVKMDTGFAAVGGVMCEQNEK</sequence>
<evidence type="ECO:0000313" key="1">
    <source>
        <dbReference type="EMBL" id="KAH1091845.1"/>
    </source>
</evidence>
<evidence type="ECO:0000313" key="2">
    <source>
        <dbReference type="Proteomes" id="UP000828251"/>
    </source>
</evidence>
<dbReference type="AlphaFoldDB" id="A0A9D3VRQ3"/>
<keyword evidence="2" id="KW-1185">Reference proteome</keyword>
<gene>
    <name evidence="1" type="ORF">J1N35_019102</name>
</gene>
<organism evidence="1 2">
    <name type="scientific">Gossypium stocksii</name>
    <dbReference type="NCBI Taxonomy" id="47602"/>
    <lineage>
        <taxon>Eukaryota</taxon>
        <taxon>Viridiplantae</taxon>
        <taxon>Streptophyta</taxon>
        <taxon>Embryophyta</taxon>
        <taxon>Tracheophyta</taxon>
        <taxon>Spermatophyta</taxon>
        <taxon>Magnoliopsida</taxon>
        <taxon>eudicotyledons</taxon>
        <taxon>Gunneridae</taxon>
        <taxon>Pentapetalae</taxon>
        <taxon>rosids</taxon>
        <taxon>malvids</taxon>
        <taxon>Malvales</taxon>
        <taxon>Malvaceae</taxon>
        <taxon>Malvoideae</taxon>
        <taxon>Gossypium</taxon>
    </lineage>
</organism>
<comment type="caution">
    <text evidence="1">The sequence shown here is derived from an EMBL/GenBank/DDBJ whole genome shotgun (WGS) entry which is preliminary data.</text>
</comment>
<dbReference type="Proteomes" id="UP000828251">
    <property type="component" value="Unassembled WGS sequence"/>
</dbReference>
<evidence type="ECO:0008006" key="3">
    <source>
        <dbReference type="Google" id="ProtNLM"/>
    </source>
</evidence>
<accession>A0A9D3VRQ3</accession>
<proteinExistence type="predicted"/>